<protein>
    <submittedName>
        <fullName evidence="4">Phenylacetic acid degradation-like protein</fullName>
    </submittedName>
</protein>
<evidence type="ECO:0000256" key="1">
    <source>
        <dbReference type="ARBA" id="ARBA00008324"/>
    </source>
</evidence>
<dbReference type="InterPro" id="IPR006683">
    <property type="entry name" value="Thioestr_dom"/>
</dbReference>
<accession>S4NJT2</accession>
<dbReference type="Gene3D" id="3.10.129.10">
    <property type="entry name" value="Hotdog Thioesterase"/>
    <property type="match status" value="1"/>
</dbReference>
<dbReference type="CDD" id="cd03443">
    <property type="entry name" value="PaaI_thioesterase"/>
    <property type="match status" value="1"/>
</dbReference>
<dbReference type="GO" id="GO:0005829">
    <property type="term" value="C:cytosol"/>
    <property type="evidence" value="ECO:0007669"/>
    <property type="project" value="TreeGrafter"/>
</dbReference>
<sequence length="128" mass="13434">MSNLIDLLGIQTVSLSKTKVIISLQVTDSAKQPYGIVHGGINSVLAETAASIGANQLVDNDHYAVGVNISTQHLMPVSSGKLVATATPLHGGNRIQTWQVEIASTNILTSTSVVTLTSLEKKSLDNVL</sequence>
<comment type="caution">
    <text evidence="4">The sequence shown here is derived from an EMBL/GenBank/DDBJ whole genome shotgun (WGS) entry which is preliminary data.</text>
</comment>
<dbReference type="PANTHER" id="PTHR43240:SF5">
    <property type="entry name" value="1,4-DIHYDROXY-2-NAPHTHOYL-COA THIOESTERASE 1"/>
    <property type="match status" value="1"/>
</dbReference>
<dbReference type="STRING" id="1423780.FD05_GL000540"/>
<dbReference type="NCBIfam" id="TIGR00369">
    <property type="entry name" value="unchar_dom_1"/>
    <property type="match status" value="1"/>
</dbReference>
<comment type="similarity">
    <text evidence="1">Belongs to the thioesterase PaaI family.</text>
</comment>
<dbReference type="InterPro" id="IPR029069">
    <property type="entry name" value="HotDog_dom_sf"/>
</dbReference>
<dbReference type="SUPFAM" id="SSF54637">
    <property type="entry name" value="Thioesterase/thiol ester dehydrase-isomerase"/>
    <property type="match status" value="1"/>
</dbReference>
<name>S4NJT2_9LACO</name>
<keyword evidence="2" id="KW-0378">Hydrolase</keyword>
<gene>
    <name evidence="4" type="ORF">LOT_0699</name>
</gene>
<dbReference type="Proteomes" id="UP000016361">
    <property type="component" value="Unassembled WGS sequence"/>
</dbReference>
<dbReference type="GeneID" id="301047807"/>
<organism evidence="4 5">
    <name type="scientific">Lentilactobacillus otakiensis DSM 19908 = JCM 15040</name>
    <dbReference type="NCBI Taxonomy" id="1423780"/>
    <lineage>
        <taxon>Bacteria</taxon>
        <taxon>Bacillati</taxon>
        <taxon>Bacillota</taxon>
        <taxon>Bacilli</taxon>
        <taxon>Lactobacillales</taxon>
        <taxon>Lactobacillaceae</taxon>
        <taxon>Lentilactobacillus</taxon>
    </lineage>
</organism>
<dbReference type="EMBL" id="BASH01000002">
    <property type="protein sequence ID" value="GAD16161.1"/>
    <property type="molecule type" value="Genomic_DNA"/>
</dbReference>
<dbReference type="Pfam" id="PF03061">
    <property type="entry name" value="4HBT"/>
    <property type="match status" value="1"/>
</dbReference>
<evidence type="ECO:0000259" key="3">
    <source>
        <dbReference type="Pfam" id="PF03061"/>
    </source>
</evidence>
<evidence type="ECO:0000313" key="5">
    <source>
        <dbReference type="Proteomes" id="UP000016361"/>
    </source>
</evidence>
<dbReference type="RefSeq" id="WP_020280614.1">
    <property type="nucleotide sequence ID" value="NZ_AZED01000011.1"/>
</dbReference>
<dbReference type="GO" id="GO:0061522">
    <property type="term" value="F:1,4-dihydroxy-2-naphthoyl-CoA thioesterase activity"/>
    <property type="evidence" value="ECO:0007669"/>
    <property type="project" value="TreeGrafter"/>
</dbReference>
<keyword evidence="5" id="KW-1185">Reference proteome</keyword>
<dbReference type="InterPro" id="IPR003736">
    <property type="entry name" value="PAAI_dom"/>
</dbReference>
<evidence type="ECO:0000313" key="4">
    <source>
        <dbReference type="EMBL" id="GAD16161.1"/>
    </source>
</evidence>
<proteinExistence type="inferred from homology"/>
<dbReference type="eggNOG" id="COG2050">
    <property type="taxonomic scope" value="Bacteria"/>
</dbReference>
<dbReference type="AlphaFoldDB" id="S4NJT2"/>
<feature type="domain" description="Thioesterase" evidence="3">
    <location>
        <begin position="34"/>
        <end position="104"/>
    </location>
</feature>
<dbReference type="OrthoDB" id="9798208at2"/>
<dbReference type="PANTHER" id="PTHR43240">
    <property type="entry name" value="1,4-DIHYDROXY-2-NAPHTHOYL-COA THIOESTERASE 1"/>
    <property type="match status" value="1"/>
</dbReference>
<evidence type="ECO:0000256" key="2">
    <source>
        <dbReference type="ARBA" id="ARBA00022801"/>
    </source>
</evidence>
<reference evidence="5" key="1">
    <citation type="journal article" date="2013" name="Genome Announc.">
        <title>Draft Genome Sequence of D-Branched-Chain Amino Acid Producer Lactobacillus otakiensis JCM 15040T, Isolated from a Traditional Japanese Pickle.</title>
        <authorList>
            <person name="Doi K."/>
            <person name="Mori K."/>
            <person name="Mutaguchi Y."/>
            <person name="Tashiro K."/>
            <person name="Fujino Y."/>
            <person name="Ohmori T."/>
            <person name="Kuhara S."/>
            <person name="Ohshima T."/>
        </authorList>
    </citation>
    <scope>NUCLEOTIDE SEQUENCE [LARGE SCALE GENOMIC DNA]</scope>
    <source>
        <strain evidence="5">JCM 15040</strain>
    </source>
</reference>